<sequence length="677" mass="75142">MWQRLSATQVVSAPKNTRVLEGSRYQTPVSDICQILVTLLAIAVLTPLESLAADASRISPEGLVEGSLQKTIDRIVAKEPGATIILSPGEYRLDKTLKLTAKHNGMTLRGSPGSIIRGSISLHDWKPVAGHDGLWQATLPMPVPAHLSPRLIFHDGKLLARARTPDAGWLETEQTLQTNGPIQLEIPQEHWNSAWQEGSGLVVRAVQKWAGFEQVVTGIDTRQRTLTLPLAAIGHRQEKKNRFWFENSLTDINREGEWIYRPAENAILWKPLAQAGSSSAIPRVDVSLLEALVVVDHAENVTLEGLDFRECGSSFSAQGEIDVQAAAKRRGAIQFRWARHCTLKNSTVSLVAGYGVDLQTGSNSIRIENCRLHNLGAGGIRIGEAVIAPESEKQVSRNIVSGCQISRYGNIDFGAVGVIVFQSSENRISDNTIFDAPYSGISVGWTWGYKESPCHHNIVEHNHIHHLGSDLLSDMGGVYLLGPQPGTIVRKNLIHDLKCHEYGAWGLYTDEGSTGILLEENVVARCMKAGFHQHYGKDNIIRRNLIVDCGEGGVRRSKEEEHNSFTFEQNVVVNTTGHFLHSNWKNRNVQLNKNLYFSNAPQPWRWGMWKWAAWQELGYDKDSLLADPLLVDRSQPQQGFQINSPVYRELGWWPDRSQPRPLADTGPRSAVVSSASQ</sequence>
<dbReference type="SUPFAM" id="SSF51126">
    <property type="entry name" value="Pectin lyase-like"/>
    <property type="match status" value="1"/>
</dbReference>
<dbReference type="SMART" id="SM00710">
    <property type="entry name" value="PbH1"/>
    <property type="match status" value="7"/>
</dbReference>
<feature type="region of interest" description="Disordered" evidence="1">
    <location>
        <begin position="658"/>
        <end position="677"/>
    </location>
</feature>
<evidence type="ECO:0000313" key="4">
    <source>
        <dbReference type="Proteomes" id="UP000002220"/>
    </source>
</evidence>
<evidence type="ECO:0000313" key="3">
    <source>
        <dbReference type="EMBL" id="ADG68491.1"/>
    </source>
</evidence>
<dbReference type="OrthoDB" id="227157at2"/>
<dbReference type="eggNOG" id="COG3420">
    <property type="taxonomic scope" value="Bacteria"/>
</dbReference>
<name>D5SQM9_PLAL2</name>
<dbReference type="EMBL" id="CP001744">
    <property type="protein sequence ID" value="ADG68491.1"/>
    <property type="molecule type" value="Genomic_DNA"/>
</dbReference>
<dbReference type="STRING" id="521674.Plim_2668"/>
<dbReference type="AlphaFoldDB" id="D5SQM9"/>
<dbReference type="RefSeq" id="WP_013110922.1">
    <property type="nucleotide sequence ID" value="NC_014148.1"/>
</dbReference>
<dbReference type="KEGG" id="plm:Plim_2668"/>
<accession>D5SQM9</accession>
<dbReference type="Gene3D" id="2.160.20.10">
    <property type="entry name" value="Single-stranded right-handed beta-helix, Pectin lyase-like"/>
    <property type="match status" value="2"/>
</dbReference>
<reference evidence="3 4" key="1">
    <citation type="journal article" date="2010" name="Stand. Genomic Sci.">
        <title>Complete genome sequence of Planctomyces limnophilus type strain (Mu 290).</title>
        <authorList>
            <person name="Labutti K."/>
            <person name="Sikorski J."/>
            <person name="Schneider S."/>
            <person name="Nolan M."/>
            <person name="Lucas S."/>
            <person name="Glavina Del Rio T."/>
            <person name="Tice H."/>
            <person name="Cheng J.F."/>
            <person name="Goodwin L."/>
            <person name="Pitluck S."/>
            <person name="Liolios K."/>
            <person name="Ivanova N."/>
            <person name="Mavromatis K."/>
            <person name="Mikhailova N."/>
            <person name="Pati A."/>
            <person name="Chen A."/>
            <person name="Palaniappan K."/>
            <person name="Land M."/>
            <person name="Hauser L."/>
            <person name="Chang Y.J."/>
            <person name="Jeffries C.D."/>
            <person name="Tindall B.J."/>
            <person name="Rohde M."/>
            <person name="Goker M."/>
            <person name="Woyke T."/>
            <person name="Bristow J."/>
            <person name="Eisen J.A."/>
            <person name="Markowitz V."/>
            <person name="Hugenholtz P."/>
            <person name="Kyrpides N.C."/>
            <person name="Klenk H.P."/>
            <person name="Lapidus A."/>
        </authorList>
    </citation>
    <scope>NUCLEOTIDE SEQUENCE [LARGE SCALE GENOMIC DNA]</scope>
    <source>
        <strain evidence="4">ATCC 43296 / DSM 3776 / IFAM 1008 / 290</strain>
    </source>
</reference>
<dbReference type="InterPro" id="IPR011050">
    <property type="entry name" value="Pectin_lyase_fold/virulence"/>
</dbReference>
<evidence type="ECO:0000259" key="2">
    <source>
        <dbReference type="Pfam" id="PF13229"/>
    </source>
</evidence>
<dbReference type="Pfam" id="PF13229">
    <property type="entry name" value="Beta_helix"/>
    <property type="match status" value="1"/>
</dbReference>
<organism evidence="3 4">
    <name type="scientific">Planctopirus limnophila (strain ATCC 43296 / DSM 3776 / IFAM 1008 / Mu 290)</name>
    <name type="common">Planctomyces limnophilus</name>
    <dbReference type="NCBI Taxonomy" id="521674"/>
    <lineage>
        <taxon>Bacteria</taxon>
        <taxon>Pseudomonadati</taxon>
        <taxon>Planctomycetota</taxon>
        <taxon>Planctomycetia</taxon>
        <taxon>Planctomycetales</taxon>
        <taxon>Planctomycetaceae</taxon>
        <taxon>Planctopirus</taxon>
    </lineage>
</organism>
<dbReference type="Proteomes" id="UP000002220">
    <property type="component" value="Chromosome"/>
</dbReference>
<gene>
    <name evidence="3" type="ordered locus">Plim_2668</name>
</gene>
<dbReference type="InterPro" id="IPR012334">
    <property type="entry name" value="Pectin_lyas_fold"/>
</dbReference>
<dbReference type="PANTHER" id="PTHR36453:SF1">
    <property type="entry name" value="RIGHT HANDED BETA HELIX DOMAIN-CONTAINING PROTEIN"/>
    <property type="match status" value="1"/>
</dbReference>
<dbReference type="InterPro" id="IPR039448">
    <property type="entry name" value="Beta_helix"/>
</dbReference>
<dbReference type="HOGENOM" id="CLU_022860_0_0_0"/>
<protein>
    <recommendedName>
        <fullName evidence="2">Right handed beta helix domain-containing protein</fullName>
    </recommendedName>
</protein>
<dbReference type="InterPro" id="IPR006626">
    <property type="entry name" value="PbH1"/>
</dbReference>
<proteinExistence type="predicted"/>
<dbReference type="PANTHER" id="PTHR36453">
    <property type="entry name" value="SECRETED PROTEIN-RELATED"/>
    <property type="match status" value="1"/>
</dbReference>
<keyword evidence="4" id="KW-1185">Reference proteome</keyword>
<feature type="domain" description="Right handed beta helix" evidence="2">
    <location>
        <begin position="333"/>
        <end position="495"/>
    </location>
</feature>
<evidence type="ECO:0000256" key="1">
    <source>
        <dbReference type="SAM" id="MobiDB-lite"/>
    </source>
</evidence>